<keyword evidence="3 4" id="KW-0408">Iron</keyword>
<evidence type="ECO:0000313" key="6">
    <source>
        <dbReference type="EMBL" id="CDS04182.1"/>
    </source>
</evidence>
<gene>
    <name evidence="6" type="ORF">LRAMOSA07137</name>
</gene>
<reference evidence="6" key="1">
    <citation type="journal article" date="2014" name="Genome Announc.">
        <title>De novo whole-genome sequence and genome annotation of Lichtheimia ramosa.</title>
        <authorList>
            <person name="Linde J."/>
            <person name="Schwartze V."/>
            <person name="Binder U."/>
            <person name="Lass-Florl C."/>
            <person name="Voigt K."/>
            <person name="Horn F."/>
        </authorList>
    </citation>
    <scope>NUCLEOTIDE SEQUENCE</scope>
    <source>
        <strain evidence="6">JMRC FSU:6197</strain>
    </source>
</reference>
<dbReference type="InterPro" id="IPR050364">
    <property type="entry name" value="Cytochrome_P450_fung"/>
</dbReference>
<evidence type="ECO:0000256" key="3">
    <source>
        <dbReference type="ARBA" id="ARBA00023004"/>
    </source>
</evidence>
<dbReference type="EMBL" id="LK023314">
    <property type="protein sequence ID" value="CDS04182.1"/>
    <property type="molecule type" value="Genomic_DNA"/>
</dbReference>
<dbReference type="AlphaFoldDB" id="A0A077WA25"/>
<dbReference type="GO" id="GO:0004497">
    <property type="term" value="F:monooxygenase activity"/>
    <property type="evidence" value="ECO:0007669"/>
    <property type="project" value="UniProtKB-KW"/>
</dbReference>
<protein>
    <recommendedName>
        <fullName evidence="7">Cytochrome P450</fullName>
    </recommendedName>
</protein>
<dbReference type="PROSITE" id="PS00086">
    <property type="entry name" value="CYTOCHROME_P450"/>
    <property type="match status" value="1"/>
</dbReference>
<dbReference type="GO" id="GO:0005506">
    <property type="term" value="F:iron ion binding"/>
    <property type="evidence" value="ECO:0007669"/>
    <property type="project" value="InterPro"/>
</dbReference>
<accession>A0A077WA25</accession>
<dbReference type="InterPro" id="IPR017972">
    <property type="entry name" value="Cyt_P450_CS"/>
</dbReference>
<sequence length="528" mass="59370">MLSSSFLQGNDITKHATPLSLSAIAAAAAVTSILISRLMGKTSGYKEIPVAKGSVPYFGHLRSYLYTTIHDIPAILMAQRNKDMGPIVRYNMGSQPWLVISDAEIAHELLNTHGLVTSHRAKHTYGNVFDVAQYGVTFHDPVGSRWNRMRAALSQYVSTKQLGIHDDILHKEADYAVKRLLLSSNGPPTAVFNALHQSTLNVTLMLAYNYRIEDPDDPFLAKIFELITISIENNDHINDHRAFLPFTMSIVDWWKQKYKQLVRIGTELRPTVLQQLASHGLKSDRECLTKVLDAIRDGKDIDDETVRSLCFELVAAGTGTTAVAMTWVLVILCNQPNDQEKIQAEIDAFIKIHDRIPTFNDRDHLPLFMSAIKECMRLRPIAPLALAHQAADDVTCRGYFIPKGSILRPNIYAMNHDSKVYPDPDRFVVDRFLDKPRTMSTLSKAKIQERDQFTFGFGRRTCPGINLAENEIFNVIVRLLAQASIKPVIDKDNIPVYPDLNAFINGGTVMVPAQDMMQFVKRDNLLNL</sequence>
<feature type="binding site" description="axial binding residue" evidence="4">
    <location>
        <position position="462"/>
    </location>
    <ligand>
        <name>heme</name>
        <dbReference type="ChEBI" id="CHEBI:30413"/>
    </ligand>
    <ligandPart>
        <name>Fe</name>
        <dbReference type="ChEBI" id="CHEBI:18248"/>
    </ligandPart>
</feature>
<dbReference type="PRINTS" id="PR00463">
    <property type="entry name" value="EP450I"/>
</dbReference>
<evidence type="ECO:0008006" key="7">
    <source>
        <dbReference type="Google" id="ProtNLM"/>
    </source>
</evidence>
<dbReference type="OrthoDB" id="2789670at2759"/>
<dbReference type="GO" id="GO:0016705">
    <property type="term" value="F:oxidoreductase activity, acting on paired donors, with incorporation or reduction of molecular oxygen"/>
    <property type="evidence" value="ECO:0007669"/>
    <property type="project" value="InterPro"/>
</dbReference>
<keyword evidence="1 4" id="KW-0479">Metal-binding</keyword>
<evidence type="ECO:0000256" key="1">
    <source>
        <dbReference type="ARBA" id="ARBA00022723"/>
    </source>
</evidence>
<name>A0A077WA25_9FUNG</name>
<keyword evidence="2 5" id="KW-0560">Oxidoreductase</keyword>
<evidence type="ECO:0000256" key="5">
    <source>
        <dbReference type="RuleBase" id="RU000461"/>
    </source>
</evidence>
<dbReference type="PRINTS" id="PR00385">
    <property type="entry name" value="P450"/>
</dbReference>
<dbReference type="InterPro" id="IPR001128">
    <property type="entry name" value="Cyt_P450"/>
</dbReference>
<comment type="similarity">
    <text evidence="5">Belongs to the cytochrome P450 family.</text>
</comment>
<dbReference type="PANTHER" id="PTHR46300">
    <property type="entry name" value="P450, PUTATIVE (EUROFUNG)-RELATED-RELATED"/>
    <property type="match status" value="1"/>
</dbReference>
<dbReference type="InterPro" id="IPR002401">
    <property type="entry name" value="Cyt_P450_E_grp-I"/>
</dbReference>
<keyword evidence="5" id="KW-0503">Monooxygenase</keyword>
<keyword evidence="4 5" id="KW-0349">Heme</keyword>
<proteinExistence type="inferred from homology"/>
<dbReference type="PANTHER" id="PTHR46300:SF11">
    <property type="entry name" value="OXIDOREDUCTASE, PUTATIVE-RELATED"/>
    <property type="match status" value="1"/>
</dbReference>
<evidence type="ECO:0000256" key="2">
    <source>
        <dbReference type="ARBA" id="ARBA00023002"/>
    </source>
</evidence>
<dbReference type="InterPro" id="IPR036396">
    <property type="entry name" value="Cyt_P450_sf"/>
</dbReference>
<dbReference type="GO" id="GO:0020037">
    <property type="term" value="F:heme binding"/>
    <property type="evidence" value="ECO:0007669"/>
    <property type="project" value="InterPro"/>
</dbReference>
<comment type="cofactor">
    <cofactor evidence="4">
        <name>heme</name>
        <dbReference type="ChEBI" id="CHEBI:30413"/>
    </cofactor>
</comment>
<dbReference type="Gene3D" id="1.10.630.10">
    <property type="entry name" value="Cytochrome P450"/>
    <property type="match status" value="1"/>
</dbReference>
<dbReference type="Pfam" id="PF00067">
    <property type="entry name" value="p450"/>
    <property type="match status" value="1"/>
</dbReference>
<organism evidence="6">
    <name type="scientific">Lichtheimia ramosa</name>
    <dbReference type="NCBI Taxonomy" id="688394"/>
    <lineage>
        <taxon>Eukaryota</taxon>
        <taxon>Fungi</taxon>
        <taxon>Fungi incertae sedis</taxon>
        <taxon>Mucoromycota</taxon>
        <taxon>Mucoromycotina</taxon>
        <taxon>Mucoromycetes</taxon>
        <taxon>Mucorales</taxon>
        <taxon>Lichtheimiaceae</taxon>
        <taxon>Lichtheimia</taxon>
    </lineage>
</organism>
<dbReference type="SUPFAM" id="SSF48264">
    <property type="entry name" value="Cytochrome P450"/>
    <property type="match status" value="1"/>
</dbReference>
<evidence type="ECO:0000256" key="4">
    <source>
        <dbReference type="PIRSR" id="PIRSR602401-1"/>
    </source>
</evidence>